<evidence type="ECO:0000256" key="1">
    <source>
        <dbReference type="SAM" id="Phobius"/>
    </source>
</evidence>
<feature type="transmembrane region" description="Helical" evidence="1">
    <location>
        <begin position="921"/>
        <end position="938"/>
    </location>
</feature>
<dbReference type="Gene3D" id="3.40.710.10">
    <property type="entry name" value="DD-peptidase/beta-lactamase superfamily"/>
    <property type="match status" value="1"/>
</dbReference>
<name>A0A286GLL1_9BACT</name>
<keyword evidence="1" id="KW-0812">Transmembrane</keyword>
<evidence type="ECO:0000313" key="2">
    <source>
        <dbReference type="EMBL" id="SOD96433.1"/>
    </source>
</evidence>
<keyword evidence="1" id="KW-1133">Transmembrane helix</keyword>
<dbReference type="InterPro" id="IPR012338">
    <property type="entry name" value="Beta-lactam/transpept-like"/>
</dbReference>
<feature type="transmembrane region" description="Helical" evidence="1">
    <location>
        <begin position="672"/>
        <end position="690"/>
    </location>
</feature>
<feature type="transmembrane region" description="Helical" evidence="1">
    <location>
        <begin position="435"/>
        <end position="455"/>
    </location>
</feature>
<sequence>MTVTHFLSYVFHLLPFLGLILFLMTYILFDIKLGKTGVYNKPRFLRYYLWAGVAAILTQWCYVYAPPRIFTNSDHHVLEQLGFAFDQRLTLIDQNRPQTALWDDKPGQLQLDYQIDSGHFRLHGRGFAEPIYTEIAPKVYRLQNPLLPQPIRHQLRVELDSVALDFSLQFDVDTASSFRVIQGGRTYGPFQVPLPMPLKKGYSLGKMLARTRADAPGIGDLVAVLDSVYLLRQRIFLNEDDMPQRDTVLLFPSTRLMQSNARILIDNQEFNIQNQVTCDVTLTPRQGVFFGLWSSQKPVYSANRGPFGSAWVTRSPHREYLKRLDNDGESLFLTSSATEVTRSEQMAGFYFPLFGNEANRNHLSANLFYHTGSTREAMQFRVINYDQDDLSNQGIRHYQAGDTLLLPSRGMSHGLNQTQWLFRIRDLKATNPLQFWHMLLLTLLIVGSIWSCLLLTPYERQTKAEYILYMLVLALMTVRSILLWRASTFLPLEDATPDEFNFLSKLGLASFREGAGACLAFFGLVALWKLGTIRITAWGSHLMNRLSPRPSGEALSPWLLVGLGLYVPAIGLKLIGGSAERIGSIYFPLLVYFGLEFWYLRVLVNAGRDTIKDPDYRRLSVLNWLLCLAFLGLSDAGFSIIFLVATLIYQIILELTFPRPKTVTAEQEVINRTVWAFLWAVVLGLFLWLSPYLVSCLFLYTPLFLYLLAGGVLVYAGWAAWRGRVPVFFGHKPSRWTVPLVCLVVAIGLAIGNGALNKVVQKKVYTRYRAEVLIRTPDEIMQNEEFRFSTGRDSELLRAAQNQWLINHFYQKGSINPQHYFRILPSFKKGSSYLTQICDLVTVRYVIAEHSQFVITFLLGLMIILILATTDADTPFNRFSVLRVRMLCLLFASGFFVWMAATNRMVFLGQDFPMLSLNSRLTWLFTFTILLWVIIWGDRASLTSSSVEFIEPGKERANSIIRTLMLGAIFVLPLVREHRFSEEQFNLEATISRLTNAFDELNREFLAFQDDTPQARQWGPNQLIQRFDASSLSPRQNKALLDSNRFARSAYDAYIVRLATGQNSPENLVHLRRRNDNRYEFAVNRLYYNVTSPDVTLNAWRGHLLAEQRSQDALFVNRQNQNRYTLDTHQADADLDNAMAGLFNQTANNNIRLTSLPAGWSADSLPIVLASRDEGKRQTNQASFVVKSGPDLYDSRGSAYAVVLRPNDVVQFQPRDERRTATLQFQYQPRQYLAKNVWLNGHQQFFYPMGHKLLWSYHFANLAKSKFEHEKAASQQSVTLSLDPRLNEQLYDEADRYFRAAKWDAKTERARALNLVVLGSDGKLRALTSFQKGASVRIDPNRLNRYNDLLTDLYLNAQTNEERLLFGNRCLMRMDNGPASTFKPILYSAVTSQYRFDWEGLEFGGLNPTVQPGFLEQNGRDYQVRRFGGDPVRFTIGNNNLPPHDLDYYIGQSTNTYNSMMVYLGSLTPDQLQHEREVFLVRGRAAQPERNFPLLRINGTDYHIGSMQIDWSNQQSLLGQGLWFNYDLPIRKANQQRAIPRQNLARGLDSTVFDNSMSSNKVWSFPEPSHLYLIDRNNTHNAIVQCATGADPINVTPYKMAEMAASLFSFNKEFRGSVLASHQNLYQPLNAHSSWERASNLSQFYSNTLFRAMQHATETGTSADLLRPIRAEFGQYHFYAKTGTISGDRKNGGKRDKHLMLIISREPVHERNLTPEALRNNRFMVLYFSFYKESSEEAEWGDAGETLRNMVRAVIESDSFQTLMHNETNH</sequence>
<proteinExistence type="predicted"/>
<feature type="transmembrane region" description="Helical" evidence="1">
    <location>
        <begin position="625"/>
        <end position="652"/>
    </location>
</feature>
<evidence type="ECO:0000313" key="3">
    <source>
        <dbReference type="Proteomes" id="UP000219452"/>
    </source>
</evidence>
<feature type="transmembrane region" description="Helical" evidence="1">
    <location>
        <begin position="882"/>
        <end position="901"/>
    </location>
</feature>
<reference evidence="3" key="1">
    <citation type="submission" date="2017-09" db="EMBL/GenBank/DDBJ databases">
        <authorList>
            <person name="Varghese N."/>
            <person name="Submissions S."/>
        </authorList>
    </citation>
    <scope>NUCLEOTIDE SEQUENCE [LARGE SCALE GENOMIC DNA]</scope>
    <source>
        <strain evidence="3">DSM 29961</strain>
    </source>
</reference>
<feature type="transmembrane region" description="Helical" evidence="1">
    <location>
        <begin position="558"/>
        <end position="579"/>
    </location>
</feature>
<dbReference type="RefSeq" id="WP_097129916.1">
    <property type="nucleotide sequence ID" value="NZ_OCNH01000005.1"/>
</dbReference>
<feature type="transmembrane region" description="Helical" evidence="1">
    <location>
        <begin position="585"/>
        <end position="604"/>
    </location>
</feature>
<feature type="transmembrane region" description="Helical" evidence="1">
    <location>
        <begin position="6"/>
        <end position="27"/>
    </location>
</feature>
<organism evidence="2 3">
    <name type="scientific">Spirosoma fluviale</name>
    <dbReference type="NCBI Taxonomy" id="1597977"/>
    <lineage>
        <taxon>Bacteria</taxon>
        <taxon>Pseudomonadati</taxon>
        <taxon>Bacteroidota</taxon>
        <taxon>Cytophagia</taxon>
        <taxon>Cytophagales</taxon>
        <taxon>Cytophagaceae</taxon>
        <taxon>Spirosoma</taxon>
    </lineage>
</organism>
<accession>A0A286GLL1</accession>
<keyword evidence="3" id="KW-1185">Reference proteome</keyword>
<protein>
    <submittedName>
        <fullName evidence="2">Uncharacterized protein</fullName>
    </submittedName>
</protein>
<dbReference type="SUPFAM" id="SSF56601">
    <property type="entry name" value="beta-lactamase/transpeptidase-like"/>
    <property type="match status" value="1"/>
</dbReference>
<keyword evidence="1" id="KW-0472">Membrane</keyword>
<feature type="transmembrane region" description="Helical" evidence="1">
    <location>
        <begin position="467"/>
        <end position="486"/>
    </location>
</feature>
<feature type="transmembrane region" description="Helical" evidence="1">
    <location>
        <begin position="853"/>
        <end position="870"/>
    </location>
</feature>
<feature type="transmembrane region" description="Helical" evidence="1">
    <location>
        <begin position="738"/>
        <end position="760"/>
    </location>
</feature>
<gene>
    <name evidence="2" type="ORF">SAMN06269250_5307</name>
</gene>
<dbReference type="EMBL" id="OCNH01000005">
    <property type="protein sequence ID" value="SOD96433.1"/>
    <property type="molecule type" value="Genomic_DNA"/>
</dbReference>
<dbReference type="Proteomes" id="UP000219452">
    <property type="component" value="Unassembled WGS sequence"/>
</dbReference>
<feature type="transmembrane region" description="Helical" evidence="1">
    <location>
        <begin position="514"/>
        <end position="537"/>
    </location>
</feature>
<feature type="transmembrane region" description="Helical" evidence="1">
    <location>
        <begin position="697"/>
        <end position="718"/>
    </location>
</feature>
<dbReference type="OrthoDB" id="599597at2"/>
<feature type="transmembrane region" description="Helical" evidence="1">
    <location>
        <begin position="47"/>
        <end position="65"/>
    </location>
</feature>